<evidence type="ECO:0000259" key="3">
    <source>
        <dbReference type="Pfam" id="PF01642"/>
    </source>
</evidence>
<name>A0A1F2P5Z0_9EURY</name>
<dbReference type="PATRIC" id="fig|1839936.3.peg.60"/>
<dbReference type="GO" id="GO:0004494">
    <property type="term" value="F:methylmalonyl-CoA mutase activity"/>
    <property type="evidence" value="ECO:0007669"/>
    <property type="project" value="InterPro"/>
</dbReference>
<dbReference type="Proteomes" id="UP000185779">
    <property type="component" value="Unassembled WGS sequence"/>
</dbReference>
<dbReference type="PANTHER" id="PTHR48101">
    <property type="entry name" value="METHYLMALONYL-COA MUTASE, MITOCHONDRIAL-RELATED"/>
    <property type="match status" value="1"/>
</dbReference>
<organism evidence="5 6">
    <name type="scientific">Candidatus Syntropharchaeum butanivorans</name>
    <dbReference type="NCBI Taxonomy" id="1839936"/>
    <lineage>
        <taxon>Archaea</taxon>
        <taxon>Methanobacteriati</taxon>
        <taxon>Methanobacteriota</taxon>
        <taxon>Stenosarchaea group</taxon>
        <taxon>Methanomicrobia</taxon>
        <taxon>Methanosarcinales</taxon>
        <taxon>ANME-2 cluster</taxon>
        <taxon>Candidatus Syntropharchaeum</taxon>
    </lineage>
</organism>
<feature type="domain" description="Methylmalonyl-CoA mutase alpha/beta chain catalytic" evidence="3">
    <location>
        <begin position="28"/>
        <end position="547"/>
    </location>
</feature>
<proteinExistence type="predicted"/>
<dbReference type="InterPro" id="IPR016176">
    <property type="entry name" value="Cbl-dep_enz_cat"/>
</dbReference>
<comment type="caution">
    <text evidence="5">The sequence shown here is derived from an EMBL/GenBank/DDBJ whole genome shotgun (WGS) entry which is preliminary data.</text>
</comment>
<dbReference type="Gene3D" id="3.20.20.240">
    <property type="entry name" value="Methylmalonyl-CoA mutase"/>
    <property type="match status" value="1"/>
</dbReference>
<feature type="coiled-coil region" evidence="2">
    <location>
        <begin position="493"/>
        <end position="520"/>
    </location>
</feature>
<dbReference type="NCBIfam" id="TIGR00641">
    <property type="entry name" value="acid_CoA_mut_N"/>
    <property type="match status" value="1"/>
</dbReference>
<dbReference type="GO" id="GO:0031419">
    <property type="term" value="F:cobalamin binding"/>
    <property type="evidence" value="ECO:0007669"/>
    <property type="project" value="InterPro"/>
</dbReference>
<keyword evidence="2" id="KW-0175">Coiled coil</keyword>
<dbReference type="Proteomes" id="UP000885936">
    <property type="component" value="Unassembled WGS sequence"/>
</dbReference>
<dbReference type="Pfam" id="PF01642">
    <property type="entry name" value="MM_CoA_mutase"/>
    <property type="match status" value="1"/>
</dbReference>
<dbReference type="InterPro" id="IPR006099">
    <property type="entry name" value="MeMalonylCoA_mutase_a/b_cat"/>
</dbReference>
<reference evidence="5 6" key="1">
    <citation type="submission" date="2016-05" db="EMBL/GenBank/DDBJ databases">
        <title>Microbial consortia oxidize butane by reversing methanogenesis.</title>
        <authorList>
            <person name="Laso-Perez R."/>
            <person name="Richter M."/>
            <person name="Wegener G."/>
            <person name="Musat F."/>
        </authorList>
    </citation>
    <scope>NUCLEOTIDE SEQUENCE [LARGE SCALE GENOMIC DNA]</scope>
    <source>
        <strain evidence="5">BOX1</strain>
    </source>
</reference>
<dbReference type="InterPro" id="IPR006098">
    <property type="entry name" value="MMCoA_mutase_a_cat"/>
</dbReference>
<evidence type="ECO:0000313" key="6">
    <source>
        <dbReference type="Proteomes" id="UP000185779"/>
    </source>
</evidence>
<protein>
    <submittedName>
        <fullName evidence="4 5">Methylmalonyl-CoA mutase</fullName>
    </submittedName>
</protein>
<accession>A0A1F2P5Z0</accession>
<sequence length="554" mass="63604">MDRLEEIEKEEREWAKLIEGCERKPEFKTYSGIPVKALYTPVDLKDHDYLEKVGFPGKPPYVRGVYPTMYRGKVWTTRMFSGFGTPEETNERWKLLYKEGQTGFSAAVDSLTQAGMSPFDPRVGPEVGTDGVPLYCKPAVAAMVEGLPIDKIGVALVVEDAAATITASMYFNVYMERGFDLKTCMGTTQNDLLSMSIGCLQYRSLDPAHRLKLACDLIEWCTADKNVPKWNPINFTTYNYREGGIDAIQELAFGFANAIEHINHLLERGRKIEEFVGRLAFHLSAHNDFFEEIAKYRAARRIWYKLMKDRYGVTDPRLLIFRFHIQTAGSTLTRQQPMVNIVRIAYQALAAALGGVQSMHTNSYDEALCLPSEEAVLLALRTQQVLKEETNITNVIDPLGGSYYVEWLTDEIEERVWQYLGKIEEAGGLTKTLETGWLYKEMTTAFNKRRRMIESGEEKVIGVNCYVTDEEIPIRVFRTNPNAQEIEKKRIEKLMAERDNRKVEELLDKLRKVCEREENVMPTVMELTREGAINQEIYDVYREVWGEWKANIVF</sequence>
<keyword evidence="1" id="KW-0413">Isomerase</keyword>
<evidence type="ECO:0000256" key="2">
    <source>
        <dbReference type="SAM" id="Coils"/>
    </source>
</evidence>
<dbReference type="EMBL" id="LYOR01000001">
    <property type="protein sequence ID" value="OFV66767.1"/>
    <property type="molecule type" value="Genomic_DNA"/>
</dbReference>
<dbReference type="AlphaFoldDB" id="A0A1F2P5Z0"/>
<gene>
    <name evidence="4" type="ORF">ENI32_03280</name>
    <name evidence="5" type="ORF">SBU_000060</name>
</gene>
<evidence type="ECO:0000256" key="1">
    <source>
        <dbReference type="ARBA" id="ARBA00023235"/>
    </source>
</evidence>
<dbReference type="SUPFAM" id="SSF51703">
    <property type="entry name" value="Cobalamin (vitamin B12)-dependent enzymes"/>
    <property type="match status" value="1"/>
</dbReference>
<dbReference type="STRING" id="1839936.SBU_000060"/>
<reference evidence="4" key="2">
    <citation type="journal article" date="2020" name="mSystems">
        <title>Genome- and Community-Level Interaction Insights into Carbon Utilization and Element Cycling Functions of Hydrothermarchaeota in Hydrothermal Sediment.</title>
        <authorList>
            <person name="Zhou Z."/>
            <person name="Liu Y."/>
            <person name="Xu W."/>
            <person name="Pan J."/>
            <person name="Luo Z.H."/>
            <person name="Li M."/>
        </authorList>
    </citation>
    <scope>NUCLEOTIDE SEQUENCE [LARGE SCALE GENOMIC DNA]</scope>
    <source>
        <strain evidence="4">HyVt-386</strain>
    </source>
</reference>
<evidence type="ECO:0000313" key="5">
    <source>
        <dbReference type="EMBL" id="OFV66767.1"/>
    </source>
</evidence>
<dbReference type="EMBL" id="DRIE01000051">
    <property type="protein sequence ID" value="HEC56892.1"/>
    <property type="molecule type" value="Genomic_DNA"/>
</dbReference>
<dbReference type="PANTHER" id="PTHR48101:SF1">
    <property type="entry name" value="METHYLMALONYL-COA MUTASE, LARGE SUBUNIT"/>
    <property type="match status" value="1"/>
</dbReference>
<evidence type="ECO:0000313" key="4">
    <source>
        <dbReference type="EMBL" id="HEC56892.1"/>
    </source>
</evidence>
<keyword evidence="6" id="KW-1185">Reference proteome</keyword>